<dbReference type="Proteomes" id="UP001596052">
    <property type="component" value="Unassembled WGS sequence"/>
</dbReference>
<evidence type="ECO:0000256" key="1">
    <source>
        <dbReference type="SAM" id="SignalP"/>
    </source>
</evidence>
<feature type="chain" id="PRO_5045810346" evidence="1">
    <location>
        <begin position="23"/>
        <end position="335"/>
    </location>
</feature>
<organism evidence="2 3">
    <name type="scientific">Prosthecobacter fluviatilis</name>
    <dbReference type="NCBI Taxonomy" id="445931"/>
    <lineage>
        <taxon>Bacteria</taxon>
        <taxon>Pseudomonadati</taxon>
        <taxon>Verrucomicrobiota</taxon>
        <taxon>Verrucomicrobiia</taxon>
        <taxon>Verrucomicrobiales</taxon>
        <taxon>Verrucomicrobiaceae</taxon>
        <taxon>Prosthecobacter</taxon>
    </lineage>
</organism>
<proteinExistence type="predicted"/>
<feature type="signal peptide" evidence="1">
    <location>
        <begin position="1"/>
        <end position="22"/>
    </location>
</feature>
<dbReference type="EMBL" id="JBHSMQ010000002">
    <property type="protein sequence ID" value="MFC5454450.1"/>
    <property type="molecule type" value="Genomic_DNA"/>
</dbReference>
<protein>
    <submittedName>
        <fullName evidence="2">Uncharacterized protein</fullName>
    </submittedName>
</protein>
<evidence type="ECO:0000313" key="2">
    <source>
        <dbReference type="EMBL" id="MFC5454450.1"/>
    </source>
</evidence>
<keyword evidence="1" id="KW-0732">Signal</keyword>
<reference evidence="3" key="1">
    <citation type="journal article" date="2019" name="Int. J. Syst. Evol. Microbiol.">
        <title>The Global Catalogue of Microorganisms (GCM) 10K type strain sequencing project: providing services to taxonomists for standard genome sequencing and annotation.</title>
        <authorList>
            <consortium name="The Broad Institute Genomics Platform"/>
            <consortium name="The Broad Institute Genome Sequencing Center for Infectious Disease"/>
            <person name="Wu L."/>
            <person name="Ma J."/>
        </authorList>
    </citation>
    <scope>NUCLEOTIDE SEQUENCE [LARGE SCALE GENOMIC DNA]</scope>
    <source>
        <strain evidence="3">CGMCC 4.1469</strain>
    </source>
</reference>
<comment type="caution">
    <text evidence="2">The sequence shown here is derived from an EMBL/GenBank/DDBJ whole genome shotgun (WGS) entry which is preliminary data.</text>
</comment>
<sequence length="335" mass="34648">MKLNALLKTLGFLALAATPVVAGPSAPAPKNPIAPAPVDDDLGITASIGYDSNYVWRGINYGQHWVRAGVNGALLLVGGAAEDGAGSTSLLWDVNYGSLAGDQDHFSPNGLQTVGIKNTSSFQRLQLGAAISHDFGPASVSFGYSFIHNMGSLANGSGLNQLPFGPGGGYGMNDIQQLTLGVNTNLGPINLASSANYDLFNGGWYFDLTAKSTITVTDAISIVPHAGLGYGLNYNAGWTQASRNLYGGGGIFGQSAAQGGISGWTALNVGIDFPIKLNSRATLTPYVAFNVPMGPMKNMARSATNSYAPFPGVPGGPATAFHSVCYYGVTLSVRF</sequence>
<accession>A0ABW0KMJ7</accession>
<gene>
    <name evidence="2" type="ORF">ACFQDI_06235</name>
</gene>
<dbReference type="RefSeq" id="WP_377164544.1">
    <property type="nucleotide sequence ID" value="NZ_JBHSMQ010000002.1"/>
</dbReference>
<name>A0ABW0KMJ7_9BACT</name>
<evidence type="ECO:0000313" key="3">
    <source>
        <dbReference type="Proteomes" id="UP001596052"/>
    </source>
</evidence>
<keyword evidence="3" id="KW-1185">Reference proteome</keyword>